<evidence type="ECO:0000313" key="4">
    <source>
        <dbReference type="EMBL" id="MBK1856252.1"/>
    </source>
</evidence>
<dbReference type="PANTHER" id="PTHR43115">
    <property type="entry name" value="DEHYDROGENASE/REDUCTASE SDR FAMILY MEMBER 11"/>
    <property type="match status" value="1"/>
</dbReference>
<dbReference type="InterPro" id="IPR036291">
    <property type="entry name" value="NAD(P)-bd_dom_sf"/>
</dbReference>
<evidence type="ECO:0000256" key="1">
    <source>
        <dbReference type="ARBA" id="ARBA00006484"/>
    </source>
</evidence>
<keyword evidence="2" id="KW-0560">Oxidoreductase</keyword>
<accession>A0AAE2SF62</accession>
<gene>
    <name evidence="4" type="ORF">JIN83_14870</name>
</gene>
<dbReference type="Proteomes" id="UP000634206">
    <property type="component" value="Unassembled WGS sequence"/>
</dbReference>
<name>A0AAE2SF62_9BACT</name>
<dbReference type="InterPro" id="IPR002347">
    <property type="entry name" value="SDR_fam"/>
</dbReference>
<proteinExistence type="inferred from homology"/>
<reference evidence="4" key="1">
    <citation type="submission" date="2021-01" db="EMBL/GenBank/DDBJ databases">
        <title>Modified the classification status of verrucomicrobia.</title>
        <authorList>
            <person name="Feng X."/>
        </authorList>
    </citation>
    <scope>NUCLEOTIDE SEQUENCE</scope>
    <source>
        <strain evidence="4">5K15</strain>
    </source>
</reference>
<keyword evidence="5" id="KW-1185">Reference proteome</keyword>
<comment type="caution">
    <text evidence="4">The sequence shown here is derived from an EMBL/GenBank/DDBJ whole genome shotgun (WGS) entry which is preliminary data.</text>
</comment>
<dbReference type="AlphaFoldDB" id="A0AAE2SF62"/>
<protein>
    <submittedName>
        <fullName evidence="4">SDR family oxidoreductase</fullName>
    </submittedName>
</protein>
<dbReference type="Pfam" id="PF00106">
    <property type="entry name" value="adh_short"/>
    <property type="match status" value="1"/>
</dbReference>
<dbReference type="PANTHER" id="PTHR43115:SF4">
    <property type="entry name" value="DEHYDROGENASE_REDUCTASE SDR FAMILY MEMBER 11"/>
    <property type="match status" value="1"/>
</dbReference>
<dbReference type="FunFam" id="3.40.50.720:FF:000047">
    <property type="entry name" value="NADP-dependent L-serine/L-allo-threonine dehydrogenase"/>
    <property type="match status" value="1"/>
</dbReference>
<dbReference type="GO" id="GO:0016616">
    <property type="term" value="F:oxidoreductase activity, acting on the CH-OH group of donors, NAD or NADP as acceptor"/>
    <property type="evidence" value="ECO:0007669"/>
    <property type="project" value="UniProtKB-ARBA"/>
</dbReference>
<evidence type="ECO:0000313" key="5">
    <source>
        <dbReference type="Proteomes" id="UP000634206"/>
    </source>
</evidence>
<organism evidence="4 5">
    <name type="scientific">Oceaniferula flava</name>
    <dbReference type="NCBI Taxonomy" id="2800421"/>
    <lineage>
        <taxon>Bacteria</taxon>
        <taxon>Pseudomonadati</taxon>
        <taxon>Verrucomicrobiota</taxon>
        <taxon>Verrucomicrobiia</taxon>
        <taxon>Verrucomicrobiales</taxon>
        <taxon>Verrucomicrobiaceae</taxon>
        <taxon>Oceaniferula</taxon>
    </lineage>
</organism>
<dbReference type="RefSeq" id="WP_309490871.1">
    <property type="nucleotide sequence ID" value="NZ_JAENIG010000011.1"/>
</dbReference>
<evidence type="ECO:0000256" key="2">
    <source>
        <dbReference type="ARBA" id="ARBA00023002"/>
    </source>
</evidence>
<dbReference type="Gene3D" id="3.40.50.720">
    <property type="entry name" value="NAD(P)-binding Rossmann-like Domain"/>
    <property type="match status" value="1"/>
</dbReference>
<dbReference type="EMBL" id="JAENIG010000011">
    <property type="protein sequence ID" value="MBK1856252.1"/>
    <property type="molecule type" value="Genomic_DNA"/>
</dbReference>
<dbReference type="PRINTS" id="PR00081">
    <property type="entry name" value="GDHRDH"/>
</dbReference>
<evidence type="ECO:0000256" key="3">
    <source>
        <dbReference type="RuleBase" id="RU000363"/>
    </source>
</evidence>
<comment type="similarity">
    <text evidence="1 3">Belongs to the short-chain dehydrogenases/reductases (SDR) family.</text>
</comment>
<dbReference type="SUPFAM" id="SSF51735">
    <property type="entry name" value="NAD(P)-binding Rossmann-fold domains"/>
    <property type="match status" value="1"/>
</dbReference>
<sequence length="233" mass="24991">MNLSGKTALVTGASSGMGFAIAEQLQQAGARVFGLCRNISKIPAAVHPISCDLTSPEQIDAAFASLDALDILINNAGIAILSGISDGDPADWQKMWQVNVHALATCCQKSLALFPESGGQIVNISSMSGHRVPRTGGFYAPTKFAVRAISDALRTELRSQDNPTRVACVSPGFVDTPLLDVYFKGREQQLEETKTSMDMLTAEDVAESVMHILRTPAHVDVSDIMLRCTQQKI</sequence>
<dbReference type="PRINTS" id="PR00080">
    <property type="entry name" value="SDRFAMILY"/>
</dbReference>